<organism evidence="1 2">
    <name type="scientific">Zizania palustris</name>
    <name type="common">Northern wild rice</name>
    <dbReference type="NCBI Taxonomy" id="103762"/>
    <lineage>
        <taxon>Eukaryota</taxon>
        <taxon>Viridiplantae</taxon>
        <taxon>Streptophyta</taxon>
        <taxon>Embryophyta</taxon>
        <taxon>Tracheophyta</taxon>
        <taxon>Spermatophyta</taxon>
        <taxon>Magnoliopsida</taxon>
        <taxon>Liliopsida</taxon>
        <taxon>Poales</taxon>
        <taxon>Poaceae</taxon>
        <taxon>BOP clade</taxon>
        <taxon>Oryzoideae</taxon>
        <taxon>Oryzeae</taxon>
        <taxon>Zizaniinae</taxon>
        <taxon>Zizania</taxon>
    </lineage>
</organism>
<sequence length="67" mass="7321">MHPAPYPDHLQVTTAGSATNVFIILADLLFEEIETDESRTTNINISEVRQGAEGRSTLSENSVMNTS</sequence>
<accession>A0A8J5R0K1</accession>
<proteinExistence type="predicted"/>
<reference evidence="1" key="1">
    <citation type="journal article" date="2021" name="bioRxiv">
        <title>Whole Genome Assembly and Annotation of Northern Wild Rice, Zizania palustris L., Supports a Whole Genome Duplication in the Zizania Genus.</title>
        <authorList>
            <person name="Haas M."/>
            <person name="Kono T."/>
            <person name="Macchietto M."/>
            <person name="Millas R."/>
            <person name="McGilp L."/>
            <person name="Shao M."/>
            <person name="Duquette J."/>
            <person name="Hirsch C.N."/>
            <person name="Kimball J."/>
        </authorList>
    </citation>
    <scope>NUCLEOTIDE SEQUENCE</scope>
    <source>
        <tissue evidence="1">Fresh leaf tissue</tissue>
    </source>
</reference>
<gene>
    <name evidence="1" type="ORF">GUJ93_ZPchr0008g11441</name>
</gene>
<evidence type="ECO:0000313" key="1">
    <source>
        <dbReference type="EMBL" id="KAG8048095.1"/>
    </source>
</evidence>
<dbReference type="Proteomes" id="UP000729402">
    <property type="component" value="Unassembled WGS sequence"/>
</dbReference>
<protein>
    <submittedName>
        <fullName evidence="1">Uncharacterized protein</fullName>
    </submittedName>
</protein>
<comment type="caution">
    <text evidence="1">The sequence shown here is derived from an EMBL/GenBank/DDBJ whole genome shotgun (WGS) entry which is preliminary data.</text>
</comment>
<keyword evidence="2" id="KW-1185">Reference proteome</keyword>
<dbReference type="EMBL" id="JAAALK010000290">
    <property type="protein sequence ID" value="KAG8048095.1"/>
    <property type="molecule type" value="Genomic_DNA"/>
</dbReference>
<reference evidence="1" key="2">
    <citation type="submission" date="2021-02" db="EMBL/GenBank/DDBJ databases">
        <authorList>
            <person name="Kimball J.A."/>
            <person name="Haas M.W."/>
            <person name="Macchietto M."/>
            <person name="Kono T."/>
            <person name="Duquette J."/>
            <person name="Shao M."/>
        </authorList>
    </citation>
    <scope>NUCLEOTIDE SEQUENCE</scope>
    <source>
        <tissue evidence="1">Fresh leaf tissue</tissue>
    </source>
</reference>
<name>A0A8J5R0K1_ZIZPA</name>
<evidence type="ECO:0000313" key="2">
    <source>
        <dbReference type="Proteomes" id="UP000729402"/>
    </source>
</evidence>
<dbReference type="AlphaFoldDB" id="A0A8J5R0K1"/>